<dbReference type="EC" id="1.1.5.8" evidence="1"/>
<keyword evidence="1" id="KW-0560">Oxidoreductase</keyword>
<accession>A0ABN0QUR0</accession>
<dbReference type="GO" id="GO:0047519">
    <property type="term" value="F:quinate dehydrogenase (quinone) activity"/>
    <property type="evidence" value="ECO:0007669"/>
    <property type="project" value="UniProtKB-EC"/>
</dbReference>
<protein>
    <submittedName>
        <fullName evidence="1">Pyrrolo-quinoline quinone domain protein</fullName>
        <ecNumber evidence="1">1.1.5.8</ecNumber>
    </submittedName>
</protein>
<proteinExistence type="predicted"/>
<evidence type="ECO:0000313" key="1">
    <source>
        <dbReference type="EMBL" id="EUA88380.1"/>
    </source>
</evidence>
<sequence length="42" mass="4637">MFGWSRRRFAGPLFDGFDNLYVGQRARSLPSPSPSGHAGANR</sequence>
<name>A0ABN0QUR0_MYCUL</name>
<keyword evidence="2" id="KW-1185">Reference proteome</keyword>
<gene>
    <name evidence="1" type="ORF">I551_5150</name>
</gene>
<evidence type="ECO:0000313" key="2">
    <source>
        <dbReference type="Proteomes" id="UP000020681"/>
    </source>
</evidence>
<organism evidence="1 2">
    <name type="scientific">Mycobacterium ulcerans str. Harvey</name>
    <dbReference type="NCBI Taxonomy" id="1299332"/>
    <lineage>
        <taxon>Bacteria</taxon>
        <taxon>Bacillati</taxon>
        <taxon>Actinomycetota</taxon>
        <taxon>Actinomycetes</taxon>
        <taxon>Mycobacteriales</taxon>
        <taxon>Mycobacteriaceae</taxon>
        <taxon>Mycobacterium</taxon>
        <taxon>Mycobacterium ulcerans group</taxon>
    </lineage>
</organism>
<reference evidence="1 2" key="1">
    <citation type="submission" date="2014-01" db="EMBL/GenBank/DDBJ databases">
        <authorList>
            <person name="Dobos K."/>
            <person name="Lenaerts A."/>
            <person name="Ordway D."/>
            <person name="DeGroote M.A."/>
            <person name="Parker T."/>
            <person name="Sizemore C."/>
            <person name="Tallon L.J."/>
            <person name="Sadzewicz L.K."/>
            <person name="Sengamalay N."/>
            <person name="Fraser C.M."/>
            <person name="Hine E."/>
            <person name="Shefchek K.A."/>
            <person name="Das S.P."/>
            <person name="Tettelin H."/>
        </authorList>
    </citation>
    <scope>NUCLEOTIDE SEQUENCE [LARGE SCALE GENOMIC DNA]</scope>
    <source>
        <strain evidence="1 2">Harvey</strain>
    </source>
</reference>
<dbReference type="Proteomes" id="UP000020681">
    <property type="component" value="Unassembled WGS sequence"/>
</dbReference>
<comment type="caution">
    <text evidence="1">The sequence shown here is derived from an EMBL/GenBank/DDBJ whole genome shotgun (WGS) entry which is preliminary data.</text>
</comment>
<dbReference type="EMBL" id="JAOL01000142">
    <property type="protein sequence ID" value="EUA88380.1"/>
    <property type="molecule type" value="Genomic_DNA"/>
</dbReference>